<accession>A0A8E2DWG0</accession>
<dbReference type="Proteomes" id="UP000250266">
    <property type="component" value="Unassembled WGS sequence"/>
</dbReference>
<sequence>MKEGGAYYHGFDDTVRLCSTHEEIAMTPVIDGLNTFLCVKDESEVPAMMAFVALSAKRYQAPPVKKATLYEWHCILGHISYDKVKLLEQNSVGMVITDSRRPDCSTCGLSKSIKIISRRPQERSRRLFQLVHVDMVGPIEPQAFPKHEQYWLLFTEDLTRH</sequence>
<name>A0A8E2DWG0_9PEZI</name>
<dbReference type="AlphaFoldDB" id="A0A8E2DWG0"/>
<evidence type="ECO:0000313" key="1">
    <source>
        <dbReference type="EMBL" id="OCK73051.1"/>
    </source>
</evidence>
<dbReference type="OrthoDB" id="4906364at2759"/>
<protein>
    <recommendedName>
        <fullName evidence="3">GAG-pre-integrase domain-containing protein</fullName>
    </recommendedName>
</protein>
<evidence type="ECO:0008006" key="3">
    <source>
        <dbReference type="Google" id="ProtNLM"/>
    </source>
</evidence>
<reference evidence="1 2" key="1">
    <citation type="journal article" date="2016" name="Nat. Commun.">
        <title>Ectomycorrhizal ecology is imprinted in the genome of the dominant symbiotic fungus Cenococcum geophilum.</title>
        <authorList>
            <consortium name="DOE Joint Genome Institute"/>
            <person name="Peter M."/>
            <person name="Kohler A."/>
            <person name="Ohm R.A."/>
            <person name="Kuo A."/>
            <person name="Krutzmann J."/>
            <person name="Morin E."/>
            <person name="Arend M."/>
            <person name="Barry K.W."/>
            <person name="Binder M."/>
            <person name="Choi C."/>
            <person name="Clum A."/>
            <person name="Copeland A."/>
            <person name="Grisel N."/>
            <person name="Haridas S."/>
            <person name="Kipfer T."/>
            <person name="LaButti K."/>
            <person name="Lindquist E."/>
            <person name="Lipzen A."/>
            <person name="Maire R."/>
            <person name="Meier B."/>
            <person name="Mihaltcheva S."/>
            <person name="Molinier V."/>
            <person name="Murat C."/>
            <person name="Poggeler S."/>
            <person name="Quandt C.A."/>
            <person name="Sperisen C."/>
            <person name="Tritt A."/>
            <person name="Tisserant E."/>
            <person name="Crous P.W."/>
            <person name="Henrissat B."/>
            <person name="Nehls U."/>
            <person name="Egli S."/>
            <person name="Spatafora J.W."/>
            <person name="Grigoriev I.V."/>
            <person name="Martin F.M."/>
        </authorList>
    </citation>
    <scope>NUCLEOTIDE SEQUENCE [LARGE SCALE GENOMIC DNA]</scope>
    <source>
        <strain evidence="1 2">CBS 459.81</strain>
    </source>
</reference>
<keyword evidence="2" id="KW-1185">Reference proteome</keyword>
<dbReference type="EMBL" id="KV746021">
    <property type="protein sequence ID" value="OCK73051.1"/>
    <property type="molecule type" value="Genomic_DNA"/>
</dbReference>
<evidence type="ECO:0000313" key="2">
    <source>
        <dbReference type="Proteomes" id="UP000250266"/>
    </source>
</evidence>
<proteinExistence type="predicted"/>
<gene>
    <name evidence="1" type="ORF">K432DRAFT_450512</name>
</gene>
<organism evidence="1 2">
    <name type="scientific">Lepidopterella palustris CBS 459.81</name>
    <dbReference type="NCBI Taxonomy" id="1314670"/>
    <lineage>
        <taxon>Eukaryota</taxon>
        <taxon>Fungi</taxon>
        <taxon>Dikarya</taxon>
        <taxon>Ascomycota</taxon>
        <taxon>Pezizomycotina</taxon>
        <taxon>Dothideomycetes</taxon>
        <taxon>Pleosporomycetidae</taxon>
        <taxon>Mytilinidiales</taxon>
        <taxon>Argynnaceae</taxon>
        <taxon>Lepidopterella</taxon>
    </lineage>
</organism>